<feature type="region of interest" description="Disordered" evidence="1">
    <location>
        <begin position="1"/>
        <end position="81"/>
    </location>
</feature>
<dbReference type="Proteomes" id="UP001108029">
    <property type="component" value="Unassembled WGS sequence"/>
</dbReference>
<name>A0A9Q3VPG1_9ACTN</name>
<sequence>MSSTRSHGYDDWARRAHHQRSARTGPSAPAPTALSGSSSGKSGLHADGVVGQDTRDSLLDNLQGDGGRRSGCYEHLPSTHR</sequence>
<organism evidence="2 3">
    <name type="scientific">Streptomyces guryensis</name>
    <dbReference type="NCBI Taxonomy" id="2886947"/>
    <lineage>
        <taxon>Bacteria</taxon>
        <taxon>Bacillati</taxon>
        <taxon>Actinomycetota</taxon>
        <taxon>Actinomycetes</taxon>
        <taxon>Kitasatosporales</taxon>
        <taxon>Streptomycetaceae</taxon>
        <taxon>Streptomyces</taxon>
    </lineage>
</organism>
<dbReference type="AlphaFoldDB" id="A0A9Q3VPG1"/>
<gene>
    <name evidence="2" type="ORF">LJ657_29470</name>
</gene>
<accession>A0A9Q3VPG1</accession>
<evidence type="ECO:0000313" key="2">
    <source>
        <dbReference type="EMBL" id="MCD9877683.1"/>
    </source>
</evidence>
<dbReference type="RefSeq" id="WP_232651870.1">
    <property type="nucleotide sequence ID" value="NZ_JAJSBI010000017.1"/>
</dbReference>
<proteinExistence type="predicted"/>
<keyword evidence="3" id="KW-1185">Reference proteome</keyword>
<comment type="caution">
    <text evidence="2">The sequence shown here is derived from an EMBL/GenBank/DDBJ whole genome shotgun (WGS) entry which is preliminary data.</text>
</comment>
<evidence type="ECO:0000313" key="3">
    <source>
        <dbReference type="Proteomes" id="UP001108029"/>
    </source>
</evidence>
<dbReference type="EMBL" id="JAJSBI010000017">
    <property type="protein sequence ID" value="MCD9877683.1"/>
    <property type="molecule type" value="Genomic_DNA"/>
</dbReference>
<protein>
    <submittedName>
        <fullName evidence="2">Uncharacterized protein</fullName>
    </submittedName>
</protein>
<reference evidence="2" key="1">
    <citation type="submission" date="2021-12" db="EMBL/GenBank/DDBJ databases">
        <authorList>
            <person name="Lee J.-H."/>
            <person name="Kim S.-B."/>
        </authorList>
    </citation>
    <scope>NUCLEOTIDE SEQUENCE</scope>
    <source>
        <strain evidence="2">NR30</strain>
    </source>
</reference>
<evidence type="ECO:0000256" key="1">
    <source>
        <dbReference type="SAM" id="MobiDB-lite"/>
    </source>
</evidence>